<dbReference type="OrthoDB" id="4673451at2"/>
<dbReference type="EMBL" id="CZDF01000154">
    <property type="protein sequence ID" value="CUR32565.1"/>
    <property type="molecule type" value="Genomic_DNA"/>
</dbReference>
<proteinExistence type="predicted"/>
<organism evidence="1 2">
    <name type="scientific">Planktothrix tepida PCC 9214</name>
    <dbReference type="NCBI Taxonomy" id="671072"/>
    <lineage>
        <taxon>Bacteria</taxon>
        <taxon>Bacillati</taxon>
        <taxon>Cyanobacteriota</taxon>
        <taxon>Cyanophyceae</taxon>
        <taxon>Oscillatoriophycideae</taxon>
        <taxon>Oscillatoriales</taxon>
        <taxon>Microcoleaceae</taxon>
        <taxon>Planktothrix</taxon>
    </lineage>
</organism>
<dbReference type="InterPro" id="IPR008949">
    <property type="entry name" value="Isoprenoid_synthase_dom_sf"/>
</dbReference>
<protein>
    <submittedName>
        <fullName evidence="1">Uncharacterized protein</fullName>
    </submittedName>
</protein>
<evidence type="ECO:0000313" key="2">
    <source>
        <dbReference type="Proteomes" id="UP000184315"/>
    </source>
</evidence>
<dbReference type="AlphaFoldDB" id="A0A1J1LIY7"/>
<dbReference type="STRING" id="671072.PL9214490112"/>
<keyword evidence="2" id="KW-1185">Reference proteome</keyword>
<dbReference type="SUPFAM" id="SSF48576">
    <property type="entry name" value="Terpenoid synthases"/>
    <property type="match status" value="1"/>
</dbReference>
<dbReference type="RefSeq" id="WP_072719296.1">
    <property type="nucleotide sequence ID" value="NZ_LN889801.1"/>
</dbReference>
<gene>
    <name evidence="1" type="ORF">PL9214490112</name>
</gene>
<name>A0A1J1LIY7_9CYAN</name>
<dbReference type="Proteomes" id="UP000184315">
    <property type="component" value="Unassembled WGS sequence"/>
</dbReference>
<evidence type="ECO:0000313" key="1">
    <source>
        <dbReference type="EMBL" id="CUR32565.1"/>
    </source>
</evidence>
<sequence>MNNFNFTENHNNNTDLIAKANLLQAQETIENVDKIICGLGNQWPNDIEFPINFVFLERFGPLLFLDVFPSLTLETIRPIMVAEKLLGTSLVMCDWITDRTNDAFLATKYGLSIQAMQLEGYHILYSIFPPNSKFWQRFRNYYQEYMDACIKEQKFASGELPFSEYTEELAIEITANKSAPIKSNIAALVELSGDESLFEPLTAAVKQYLIARQIWDDIQDWKEDLQFGIPSLLLSRIIQEWPIKPDEINLKNLTKKMYYGGHINYVIEIACQSLELAKELTKDIPELAWRSVAISALESNFKSLSQDIEKICNKNLESLQK</sequence>
<reference evidence="2" key="1">
    <citation type="submission" date="2015-10" db="EMBL/GenBank/DDBJ databases">
        <authorList>
            <person name="Regsiter A."/>
            <person name="william w."/>
        </authorList>
    </citation>
    <scope>NUCLEOTIDE SEQUENCE [LARGE SCALE GENOMIC DNA]</scope>
</reference>
<accession>A0A1J1LIY7</accession>